<reference evidence="2" key="1">
    <citation type="submission" date="2022-11" db="EMBL/GenBank/DDBJ databases">
        <authorList>
            <person name="Hyden B.L."/>
            <person name="Feng K."/>
            <person name="Yates T."/>
            <person name="Jawdy S."/>
            <person name="Smart L.B."/>
            <person name="Muchero W."/>
        </authorList>
    </citation>
    <scope>NUCLEOTIDE SEQUENCE</scope>
    <source>
        <tissue evidence="2">Shoot tip</tissue>
    </source>
</reference>
<evidence type="ECO:0000256" key="1">
    <source>
        <dbReference type="SAM" id="MobiDB-lite"/>
    </source>
</evidence>
<protein>
    <submittedName>
        <fullName evidence="2">Uncharacterized protein</fullName>
    </submittedName>
</protein>
<sequence length="175" mass="19661">MEFKNLNNSVTSYVTVRSREGPPMIISPPICLLIPHSINPLLLIHSRHRLPTSLSSPRRLLGRVQTGPKGGGIQYSDLTEDSSLARALESKHGHLQLREEGTVDRRLTSLNFYFLLIRLEGLLSANLYEGLPWRRNAGDTRAPDRPINDRPEGWAHAHSTNQRSLALPNTEMSLK</sequence>
<evidence type="ECO:0000313" key="2">
    <source>
        <dbReference type="EMBL" id="KAJ6687897.1"/>
    </source>
</evidence>
<name>A0A9Q0PGS9_9ROSI</name>
<gene>
    <name evidence="2" type="ORF">OIU74_016577</name>
</gene>
<dbReference type="AlphaFoldDB" id="A0A9Q0PGS9"/>
<feature type="compositionally biased region" description="Basic and acidic residues" evidence="1">
    <location>
        <begin position="136"/>
        <end position="155"/>
    </location>
</feature>
<comment type="caution">
    <text evidence="2">The sequence shown here is derived from an EMBL/GenBank/DDBJ whole genome shotgun (WGS) entry which is preliminary data.</text>
</comment>
<organism evidence="2 3">
    <name type="scientific">Salix koriyanagi</name>
    <dbReference type="NCBI Taxonomy" id="2511006"/>
    <lineage>
        <taxon>Eukaryota</taxon>
        <taxon>Viridiplantae</taxon>
        <taxon>Streptophyta</taxon>
        <taxon>Embryophyta</taxon>
        <taxon>Tracheophyta</taxon>
        <taxon>Spermatophyta</taxon>
        <taxon>Magnoliopsida</taxon>
        <taxon>eudicotyledons</taxon>
        <taxon>Gunneridae</taxon>
        <taxon>Pentapetalae</taxon>
        <taxon>rosids</taxon>
        <taxon>fabids</taxon>
        <taxon>Malpighiales</taxon>
        <taxon>Salicaceae</taxon>
        <taxon>Saliceae</taxon>
        <taxon>Salix</taxon>
    </lineage>
</organism>
<reference evidence="2" key="2">
    <citation type="journal article" date="2023" name="Int. J. Mol. Sci.">
        <title>De Novo Assembly and Annotation of 11 Diverse Shrub Willow (Salix) Genomes Reveals Novel Gene Organization in Sex-Linked Regions.</title>
        <authorList>
            <person name="Hyden B."/>
            <person name="Feng K."/>
            <person name="Yates T.B."/>
            <person name="Jawdy S."/>
            <person name="Cereghino C."/>
            <person name="Smart L.B."/>
            <person name="Muchero W."/>
        </authorList>
    </citation>
    <scope>NUCLEOTIDE SEQUENCE</scope>
    <source>
        <tissue evidence="2">Shoot tip</tissue>
    </source>
</reference>
<feature type="region of interest" description="Disordered" evidence="1">
    <location>
        <begin position="134"/>
        <end position="175"/>
    </location>
</feature>
<dbReference type="EMBL" id="JAPFFM010000019">
    <property type="protein sequence ID" value="KAJ6687897.1"/>
    <property type="molecule type" value="Genomic_DNA"/>
</dbReference>
<evidence type="ECO:0000313" key="3">
    <source>
        <dbReference type="Proteomes" id="UP001151752"/>
    </source>
</evidence>
<dbReference type="Proteomes" id="UP001151752">
    <property type="component" value="Chromosome 15W"/>
</dbReference>
<proteinExistence type="predicted"/>
<accession>A0A9Q0PGS9</accession>
<keyword evidence="3" id="KW-1185">Reference proteome</keyword>